<dbReference type="SUPFAM" id="SSF48371">
    <property type="entry name" value="ARM repeat"/>
    <property type="match status" value="1"/>
</dbReference>
<dbReference type="EMBL" id="LR900559">
    <property type="protein sequence ID" value="CAD7246117.1"/>
    <property type="molecule type" value="Genomic_DNA"/>
</dbReference>
<reference evidence="4" key="1">
    <citation type="submission" date="2020-11" db="EMBL/GenBank/DDBJ databases">
        <authorList>
            <person name="Tran Van P."/>
        </authorList>
    </citation>
    <scope>NUCLEOTIDE SEQUENCE</scope>
</reference>
<evidence type="ECO:0000313" key="4">
    <source>
        <dbReference type="EMBL" id="CAD7246117.1"/>
    </source>
</evidence>
<evidence type="ECO:0000259" key="3">
    <source>
        <dbReference type="PROSITE" id="PS51425"/>
    </source>
</evidence>
<dbReference type="Pfam" id="PF21581">
    <property type="entry name" value="SCD"/>
    <property type="match status" value="1"/>
</dbReference>
<dbReference type="Pfam" id="PF08514">
    <property type="entry name" value="STAG"/>
    <property type="match status" value="1"/>
</dbReference>
<evidence type="ECO:0000313" key="5">
    <source>
        <dbReference type="Proteomes" id="UP000677054"/>
    </source>
</evidence>
<proteinExistence type="inferred from homology"/>
<dbReference type="AlphaFoldDB" id="A0A7R8XAT8"/>
<sequence>MNETKWMSEMRHTRTHLRVGSDGKRRVGELRPSSPTWARAVVNRGDQYMDPGMGLMDDGSNLSRPSRVYPDYLVGGGGGGMLGQRWSRAPAPAPAPLSTAQNSPDTRFGGVASRCRPRLSDSPSHADEPPKKRGRGRGRAAGGEQDDETSLFAIVKAGRAALQQVVDDWIDSYKLNRDAALLQIMNFFIHASGCKGRITSDMQSSMEHAAIIRRMTEEFDEESGEYPLIMTGQMWKKFRSNFCEFVSLLVKQCQYSIIYDQYLMDNIIALLTGLSDSQVRAFRHTATLAAMKLMTALVGVALTVSVNMDNTQRQYEAERGKSRDKRASDRLEGLLVKRTELEENIEEIKNMLTYMFKSVFVHRYRDTLPEIRAICMSEIGIWMKKFHQIFLDDSYLKYIGWTLHDKVGEVRLKCLQALQPLYSSEELKSKLELFTNKFKDRIVAMTLDKEFDVAVQAVKLVISILKHHRDILTDKDCEHVYELVYSSHRAVAQAAGEFLNERLFIPDEEAAENLRTKRGKKRTPNTPLVRDLVQFFIESELHEHGAYLVDSLLESNPMMKDWETMTDLLSEEPGPKEEPLDDRQETSLIEIMVCAVKQSATGEPPVGRGPNRKVLSAREVKQVHDDKQRLTEHFMTTLPPLLTKYAADPEKVANLLLIPQYFDLELYTTRRLEKASLFLASLGDEEFTINGSTPENLDQLLTLMRTIVEKHTDTDVLETCAKTLETLCSEDHAIYSRCDVARANLLDNIVSKYREAMDEYANLIAGGEDPDEDEIFALVSSLKKVSCFYACHNLSSWGIWASLFEVVREAVTDQRTLPDEAIKHCIACCYCGLLWDQKALQDKISQGAPYQEDLDTLRDRLHMFIDLCKEVVIASKEQIFKEEAYVTICDLLIVFCDQLGSNHVLQPLVYTPDRLLIQLLNNFIQTYVFIEEEDDGQDEHTKILLDYYNDYGDIIKATIGKAREINKVNCARTMASSLIMIYQEIHQNGHKVSRQSEEFISLKELAKRFALSFGLDAVKNREAITAMHREGILFAVSSGDENPAMPADPSSPPNNISFLEILTEFTNKLLKQDKRVVLLYLDKRITVPVPSSRGEDWQALVTYRNSLMQGETDAPAVTHRKAYTRRKRGQREEEEIEDEEGSELDFHQDVPTPTPRFKRGRDFASPSHSAFPAAPTDLSVHHEAKRPRRSGVYGGNYFESEFDVE</sequence>
<feature type="domain" description="SCD" evidence="3">
    <location>
        <begin position="360"/>
        <end position="445"/>
    </location>
</feature>
<dbReference type="InterPro" id="IPR013721">
    <property type="entry name" value="STAG"/>
</dbReference>
<dbReference type="InterPro" id="IPR020839">
    <property type="entry name" value="SCD"/>
</dbReference>
<dbReference type="GO" id="GO:0008278">
    <property type="term" value="C:cohesin complex"/>
    <property type="evidence" value="ECO:0007669"/>
    <property type="project" value="TreeGrafter"/>
</dbReference>
<dbReference type="Proteomes" id="UP000677054">
    <property type="component" value="Unassembled WGS sequence"/>
</dbReference>
<dbReference type="PANTHER" id="PTHR11199">
    <property type="entry name" value="STROMAL ANTIGEN"/>
    <property type="match status" value="1"/>
</dbReference>
<dbReference type="OrthoDB" id="498590at2759"/>
<dbReference type="InterPro" id="IPR056396">
    <property type="entry name" value="HEAT_SCC3-SA"/>
</dbReference>
<feature type="compositionally biased region" description="Acidic residues" evidence="2">
    <location>
        <begin position="1132"/>
        <end position="1143"/>
    </location>
</feature>
<feature type="region of interest" description="Disordered" evidence="2">
    <location>
        <begin position="83"/>
        <end position="147"/>
    </location>
</feature>
<gene>
    <name evidence="4" type="ORF">DSTB1V02_LOCUS5977</name>
</gene>
<dbReference type="Pfam" id="PF24571">
    <property type="entry name" value="HEAT_SCC3-SA"/>
    <property type="match status" value="2"/>
</dbReference>
<dbReference type="InterPro" id="IPR016024">
    <property type="entry name" value="ARM-type_fold"/>
</dbReference>
<protein>
    <recommendedName>
        <fullName evidence="3">SCD domain-containing protein</fullName>
    </recommendedName>
</protein>
<organism evidence="4">
    <name type="scientific">Darwinula stevensoni</name>
    <dbReference type="NCBI Taxonomy" id="69355"/>
    <lineage>
        <taxon>Eukaryota</taxon>
        <taxon>Metazoa</taxon>
        <taxon>Ecdysozoa</taxon>
        <taxon>Arthropoda</taxon>
        <taxon>Crustacea</taxon>
        <taxon>Oligostraca</taxon>
        <taxon>Ostracoda</taxon>
        <taxon>Podocopa</taxon>
        <taxon>Podocopida</taxon>
        <taxon>Darwinulocopina</taxon>
        <taxon>Darwinuloidea</taxon>
        <taxon>Darwinulidae</taxon>
        <taxon>Darwinula</taxon>
    </lineage>
</organism>
<dbReference type="InterPro" id="IPR039662">
    <property type="entry name" value="Cohesin_Scc3/SA"/>
</dbReference>
<dbReference type="GO" id="GO:0005634">
    <property type="term" value="C:nucleus"/>
    <property type="evidence" value="ECO:0007669"/>
    <property type="project" value="TreeGrafter"/>
</dbReference>
<dbReference type="GO" id="GO:0007062">
    <property type="term" value="P:sister chromatid cohesion"/>
    <property type="evidence" value="ECO:0007669"/>
    <property type="project" value="UniProtKB-ARBA"/>
</dbReference>
<dbReference type="GO" id="GO:0000785">
    <property type="term" value="C:chromatin"/>
    <property type="evidence" value="ECO:0007669"/>
    <property type="project" value="TreeGrafter"/>
</dbReference>
<dbReference type="PROSITE" id="PS51425">
    <property type="entry name" value="SCD"/>
    <property type="match status" value="1"/>
</dbReference>
<evidence type="ECO:0000256" key="1">
    <source>
        <dbReference type="ARBA" id="ARBA00005486"/>
    </source>
</evidence>
<keyword evidence="5" id="KW-1185">Reference proteome</keyword>
<feature type="compositionally biased region" description="Low complexity" evidence="2">
    <location>
        <begin position="1163"/>
        <end position="1175"/>
    </location>
</feature>
<name>A0A7R8XAT8_9CRUS</name>
<dbReference type="EMBL" id="CAJPEV010001042">
    <property type="protein sequence ID" value="CAG0890342.1"/>
    <property type="molecule type" value="Genomic_DNA"/>
</dbReference>
<feature type="region of interest" description="Disordered" evidence="2">
    <location>
        <begin position="1123"/>
        <end position="1205"/>
    </location>
</feature>
<comment type="similarity">
    <text evidence="1">Belongs to the SCC3 family.</text>
</comment>
<evidence type="ECO:0000256" key="2">
    <source>
        <dbReference type="SAM" id="MobiDB-lite"/>
    </source>
</evidence>
<accession>A0A7R8XAT8</accession>
<dbReference type="GO" id="GO:0003682">
    <property type="term" value="F:chromatin binding"/>
    <property type="evidence" value="ECO:0007669"/>
    <property type="project" value="TreeGrafter"/>
</dbReference>
<dbReference type="PANTHER" id="PTHR11199:SF0">
    <property type="entry name" value="LD34181P-RELATED"/>
    <property type="match status" value="1"/>
</dbReference>